<dbReference type="Pfam" id="PF00815">
    <property type="entry name" value="Histidinol_dh"/>
    <property type="match status" value="1"/>
</dbReference>
<name>A0A930YVV5_9FLAO</name>
<comment type="similarity">
    <text evidence="2 11 12 17">Belongs to the histidinol dehydrogenase family.</text>
</comment>
<feature type="binding site" evidence="11 16">
    <location>
        <position position="356"/>
    </location>
    <ligand>
        <name>Zn(2+)</name>
        <dbReference type="ChEBI" id="CHEBI:29105"/>
    </ligand>
</feature>
<keyword evidence="4 11" id="KW-0028">Amino-acid biosynthesis</keyword>
<feature type="active site" description="Proton acceptor" evidence="11 13">
    <location>
        <position position="322"/>
    </location>
</feature>
<dbReference type="PANTHER" id="PTHR21256">
    <property type="entry name" value="HISTIDINOL DEHYDROGENASE HDH"/>
    <property type="match status" value="1"/>
</dbReference>
<dbReference type="GO" id="GO:0000105">
    <property type="term" value="P:L-histidine biosynthetic process"/>
    <property type="evidence" value="ECO:0007669"/>
    <property type="project" value="UniProtKB-UniRule"/>
</dbReference>
<dbReference type="InterPro" id="IPR022695">
    <property type="entry name" value="Histidinol_DH_monofunct"/>
</dbReference>
<evidence type="ECO:0000256" key="7">
    <source>
        <dbReference type="ARBA" id="ARBA00023002"/>
    </source>
</evidence>
<dbReference type="FunFam" id="3.40.50.1980:FF:000001">
    <property type="entry name" value="Histidinol dehydrogenase"/>
    <property type="match status" value="1"/>
</dbReference>
<feature type="active site" description="Proton acceptor" evidence="11 13">
    <location>
        <position position="323"/>
    </location>
</feature>
<dbReference type="EMBL" id="JADKYY010000006">
    <property type="protein sequence ID" value="MBF5027344.1"/>
    <property type="molecule type" value="Genomic_DNA"/>
</dbReference>
<dbReference type="Proteomes" id="UP000694480">
    <property type="component" value="Unassembled WGS sequence"/>
</dbReference>
<feature type="binding site" evidence="11 16">
    <location>
        <position position="415"/>
    </location>
    <ligand>
        <name>Zn(2+)</name>
        <dbReference type="ChEBI" id="CHEBI:29105"/>
    </ligand>
</feature>
<dbReference type="InterPro" id="IPR001692">
    <property type="entry name" value="Histidinol_DH_CS"/>
</dbReference>
<comment type="catalytic activity">
    <reaction evidence="10 11">
        <text>L-histidinol + 2 NAD(+) + H2O = L-histidine + 2 NADH + 3 H(+)</text>
        <dbReference type="Rhea" id="RHEA:20641"/>
        <dbReference type="ChEBI" id="CHEBI:15377"/>
        <dbReference type="ChEBI" id="CHEBI:15378"/>
        <dbReference type="ChEBI" id="CHEBI:57540"/>
        <dbReference type="ChEBI" id="CHEBI:57595"/>
        <dbReference type="ChEBI" id="CHEBI:57699"/>
        <dbReference type="ChEBI" id="CHEBI:57945"/>
        <dbReference type="EC" id="1.1.1.23"/>
    </reaction>
</comment>
<keyword evidence="8 11" id="KW-0520">NAD</keyword>
<keyword evidence="9 11" id="KW-0368">Histidine biosynthesis</keyword>
<dbReference type="PROSITE" id="PS00611">
    <property type="entry name" value="HISOL_DEHYDROGENASE"/>
    <property type="match status" value="1"/>
</dbReference>
<keyword evidence="6 11" id="KW-0862">Zinc</keyword>
<sequence>MNIIEYPEKKSWNSLTERPSLPQQDLSLLIENIFSRVEKEKDQAVLDLTKEFDGTTLASLRYPLEEVSLQDLALSVSLKKAIQVAKSNIESFHKEQKLPLEKIETAPGVFCWREERPIERVGLYIPGGSAPLFSTVLMLAIPAKAAGCQNIVLCSPPDKNGEIHPAILYAAKLCGIDALYSVGGAQAIAALTLGTETIPKVDKIFGPGNQYVTRAKQYAQQLGTAIDMPAGPSEVLVVAASDADPAFCAMDLLSQAEHGEDSQVVLLSDSRQILENTIGYIEKFLPELPRSATAKKALTCSRFILLNSLEECVEFSNRYAPEHLILNTSEAERLSSRITSAGSVFLGAYSPESAGDYASGTNHTLPTSGFARAYSGISVESFTKYITFQSLTFEGLSGLGPSVMRMAEAEGLEAHKRAVEIRLTPNTSSNGI</sequence>
<dbReference type="GO" id="GO:0005829">
    <property type="term" value="C:cytosol"/>
    <property type="evidence" value="ECO:0007669"/>
    <property type="project" value="TreeGrafter"/>
</dbReference>
<dbReference type="PIRSF" id="PIRSF000099">
    <property type="entry name" value="Histidinol_dh"/>
    <property type="match status" value="1"/>
</dbReference>
<evidence type="ECO:0000256" key="14">
    <source>
        <dbReference type="PIRSR" id="PIRSR000099-2"/>
    </source>
</evidence>
<dbReference type="HAMAP" id="MF_01024">
    <property type="entry name" value="HisD"/>
    <property type="match status" value="1"/>
</dbReference>
<evidence type="ECO:0000256" key="16">
    <source>
        <dbReference type="PIRSR" id="PIRSR000099-4"/>
    </source>
</evidence>
<dbReference type="AlphaFoldDB" id="A0A930YVV5"/>
<feature type="binding site" evidence="11 15">
    <location>
        <position position="255"/>
    </location>
    <ligand>
        <name>substrate</name>
    </ligand>
</feature>
<evidence type="ECO:0000313" key="18">
    <source>
        <dbReference type="EMBL" id="MBF5027344.1"/>
    </source>
</evidence>
<dbReference type="GO" id="GO:0051287">
    <property type="term" value="F:NAD binding"/>
    <property type="evidence" value="ECO:0007669"/>
    <property type="project" value="InterPro"/>
</dbReference>
<keyword evidence="5 11" id="KW-0479">Metal-binding</keyword>
<dbReference type="GO" id="GO:0008270">
    <property type="term" value="F:zinc ion binding"/>
    <property type="evidence" value="ECO:0007669"/>
    <property type="project" value="UniProtKB-UniRule"/>
</dbReference>
<evidence type="ECO:0000256" key="8">
    <source>
        <dbReference type="ARBA" id="ARBA00023027"/>
    </source>
</evidence>
<proteinExistence type="inferred from homology"/>
<accession>A0A930YVV5</accession>
<gene>
    <name evidence="11 18" type="primary">hisD</name>
    <name evidence="18" type="ORF">IC612_05980</name>
</gene>
<feature type="binding site" evidence="11 15">
    <location>
        <position position="410"/>
    </location>
    <ligand>
        <name>substrate</name>
    </ligand>
</feature>
<feature type="binding site" evidence="11 16">
    <location>
        <position position="258"/>
    </location>
    <ligand>
        <name>Zn(2+)</name>
        <dbReference type="ChEBI" id="CHEBI:29105"/>
    </ligand>
</feature>
<evidence type="ECO:0000256" key="6">
    <source>
        <dbReference type="ARBA" id="ARBA00022833"/>
    </source>
</evidence>
<organism evidence="18 19">
    <name type="scientific">Planobacterium oryzisoli</name>
    <dbReference type="NCBI Taxonomy" id="2771435"/>
    <lineage>
        <taxon>Bacteria</taxon>
        <taxon>Pseudomonadati</taxon>
        <taxon>Bacteroidota</taxon>
        <taxon>Flavobacteriia</taxon>
        <taxon>Flavobacteriales</taxon>
        <taxon>Weeksellaceae</taxon>
        <taxon>Chryseobacterium group</taxon>
        <taxon>Chryseobacterium</taxon>
    </lineage>
</organism>
<dbReference type="Gene3D" id="1.20.5.1300">
    <property type="match status" value="1"/>
</dbReference>
<protein>
    <recommendedName>
        <fullName evidence="3 11">Histidinol dehydrogenase</fullName>
        <shortName evidence="11">HDH</shortName>
        <ecNumber evidence="3 11">1.1.1.23</ecNumber>
    </recommendedName>
</protein>
<comment type="caution">
    <text evidence="18">The sequence shown here is derived from an EMBL/GenBank/DDBJ whole genome shotgun (WGS) entry which is preliminary data.</text>
</comment>
<feature type="binding site" evidence="11 14">
    <location>
        <position position="186"/>
    </location>
    <ligand>
        <name>NAD(+)</name>
        <dbReference type="ChEBI" id="CHEBI:57540"/>
    </ligand>
</feature>
<feature type="binding site" evidence="11 15">
    <location>
        <position position="415"/>
    </location>
    <ligand>
        <name>substrate</name>
    </ligand>
</feature>
<evidence type="ECO:0000256" key="4">
    <source>
        <dbReference type="ARBA" id="ARBA00022605"/>
    </source>
</evidence>
<evidence type="ECO:0000256" key="1">
    <source>
        <dbReference type="ARBA" id="ARBA00004940"/>
    </source>
</evidence>
<evidence type="ECO:0000256" key="13">
    <source>
        <dbReference type="PIRSR" id="PIRSR000099-1"/>
    </source>
</evidence>
<evidence type="ECO:0000256" key="3">
    <source>
        <dbReference type="ARBA" id="ARBA00012965"/>
    </source>
</evidence>
<comment type="cofactor">
    <cofactor evidence="11 16">
        <name>Zn(2+)</name>
        <dbReference type="ChEBI" id="CHEBI:29105"/>
    </cofactor>
    <text evidence="11 16">Binds 1 zinc ion per subunit.</text>
</comment>
<dbReference type="FunFam" id="1.20.5.1300:FF:000002">
    <property type="entry name" value="Histidinol dehydrogenase, chloroplastic"/>
    <property type="match status" value="1"/>
</dbReference>
<dbReference type="SUPFAM" id="SSF53720">
    <property type="entry name" value="ALDH-like"/>
    <property type="match status" value="1"/>
</dbReference>
<dbReference type="PANTHER" id="PTHR21256:SF2">
    <property type="entry name" value="HISTIDINE BIOSYNTHESIS TRIFUNCTIONAL PROTEIN"/>
    <property type="match status" value="1"/>
</dbReference>
<evidence type="ECO:0000256" key="9">
    <source>
        <dbReference type="ARBA" id="ARBA00023102"/>
    </source>
</evidence>
<comment type="function">
    <text evidence="11">Catalyzes the sequential NAD-dependent oxidations of L-histidinol to L-histidinaldehyde and then to L-histidine.</text>
</comment>
<dbReference type="Gene3D" id="3.40.50.1980">
    <property type="entry name" value="Nitrogenase molybdenum iron protein domain"/>
    <property type="match status" value="2"/>
</dbReference>
<feature type="binding site" evidence="11 15">
    <location>
        <position position="258"/>
    </location>
    <ligand>
        <name>substrate</name>
    </ligand>
</feature>
<evidence type="ECO:0000256" key="10">
    <source>
        <dbReference type="ARBA" id="ARBA00049489"/>
    </source>
</evidence>
<dbReference type="GO" id="GO:0004399">
    <property type="term" value="F:histidinol dehydrogenase activity"/>
    <property type="evidence" value="ECO:0007669"/>
    <property type="project" value="UniProtKB-UniRule"/>
</dbReference>
<feature type="binding site" evidence="11 15">
    <location>
        <position position="233"/>
    </location>
    <ligand>
        <name>substrate</name>
    </ligand>
</feature>
<evidence type="ECO:0000256" key="17">
    <source>
        <dbReference type="RuleBase" id="RU004175"/>
    </source>
</evidence>
<dbReference type="CDD" id="cd06572">
    <property type="entry name" value="Histidinol_dh"/>
    <property type="match status" value="1"/>
</dbReference>
<evidence type="ECO:0000256" key="12">
    <source>
        <dbReference type="PIRNR" id="PIRNR000099"/>
    </source>
</evidence>
<evidence type="ECO:0000313" key="19">
    <source>
        <dbReference type="Proteomes" id="UP000694480"/>
    </source>
</evidence>
<keyword evidence="19" id="KW-1185">Reference proteome</keyword>
<dbReference type="NCBIfam" id="TIGR00069">
    <property type="entry name" value="hisD"/>
    <property type="match status" value="1"/>
</dbReference>
<dbReference type="InterPro" id="IPR012131">
    <property type="entry name" value="Hstdl_DH"/>
</dbReference>
<evidence type="ECO:0000256" key="2">
    <source>
        <dbReference type="ARBA" id="ARBA00010178"/>
    </source>
</evidence>
<dbReference type="EC" id="1.1.1.23" evidence="3 11"/>
<evidence type="ECO:0000256" key="11">
    <source>
        <dbReference type="HAMAP-Rule" id="MF_01024"/>
    </source>
</evidence>
<dbReference type="InterPro" id="IPR016161">
    <property type="entry name" value="Ald_DH/histidinol_DH"/>
</dbReference>
<evidence type="ECO:0000256" key="5">
    <source>
        <dbReference type="ARBA" id="ARBA00022723"/>
    </source>
</evidence>
<evidence type="ECO:0000256" key="15">
    <source>
        <dbReference type="PIRSR" id="PIRSR000099-3"/>
    </source>
</evidence>
<feature type="binding site" evidence="11 14">
    <location>
        <position position="124"/>
    </location>
    <ligand>
        <name>NAD(+)</name>
        <dbReference type="ChEBI" id="CHEBI:57540"/>
    </ligand>
</feature>
<feature type="binding site" evidence="11 14">
    <location>
        <position position="209"/>
    </location>
    <ligand>
        <name>NAD(+)</name>
        <dbReference type="ChEBI" id="CHEBI:57540"/>
    </ligand>
</feature>
<reference evidence="18" key="1">
    <citation type="submission" date="2020-11" db="EMBL/GenBank/DDBJ databases">
        <title>Genome seq and assembly of Planobacterium sp.</title>
        <authorList>
            <person name="Chhetri G."/>
        </authorList>
    </citation>
    <scope>NUCLEOTIDE SEQUENCE</scope>
    <source>
        <strain evidence="18">GCR5</strain>
    </source>
</reference>
<feature type="binding site" evidence="11 15">
    <location>
        <position position="323"/>
    </location>
    <ligand>
        <name>substrate</name>
    </ligand>
</feature>
<feature type="binding site" evidence="11 15">
    <location>
        <position position="356"/>
    </location>
    <ligand>
        <name>substrate</name>
    </ligand>
</feature>
<keyword evidence="7 11" id="KW-0560">Oxidoreductase</keyword>
<dbReference type="RefSeq" id="WP_194739275.1">
    <property type="nucleotide sequence ID" value="NZ_JADKYY010000006.1"/>
</dbReference>
<feature type="binding site" evidence="11 16">
    <location>
        <position position="255"/>
    </location>
    <ligand>
        <name>Zn(2+)</name>
        <dbReference type="ChEBI" id="CHEBI:29105"/>
    </ligand>
</feature>
<dbReference type="PRINTS" id="PR00083">
    <property type="entry name" value="HOLDHDRGNASE"/>
</dbReference>
<comment type="pathway">
    <text evidence="1 11">Amino-acid biosynthesis; L-histidine biosynthesis; L-histidine from 5-phospho-alpha-D-ribose 1-diphosphate: step 9/9.</text>
</comment>